<proteinExistence type="predicted"/>
<comment type="caution">
    <text evidence="2">The sequence shown here is derived from an EMBL/GenBank/DDBJ whole genome shotgun (WGS) entry which is preliminary data.</text>
</comment>
<evidence type="ECO:0000256" key="1">
    <source>
        <dbReference type="SAM" id="MobiDB-lite"/>
    </source>
</evidence>
<evidence type="ECO:0000313" key="3">
    <source>
        <dbReference type="Proteomes" id="UP000481339"/>
    </source>
</evidence>
<dbReference type="RefSeq" id="WP_158035618.1">
    <property type="nucleotide sequence ID" value="NZ_BAAAZV010000013.1"/>
</dbReference>
<gene>
    <name evidence="2" type="ORF">F8O02_02380</name>
</gene>
<organism evidence="2 3">
    <name type="scientific">Pseudoclavibacter caeni</name>
    <dbReference type="NCBI Taxonomy" id="908846"/>
    <lineage>
        <taxon>Bacteria</taxon>
        <taxon>Bacillati</taxon>
        <taxon>Actinomycetota</taxon>
        <taxon>Actinomycetes</taxon>
        <taxon>Micrococcales</taxon>
        <taxon>Microbacteriaceae</taxon>
        <taxon>Pseudoclavibacter</taxon>
    </lineage>
</organism>
<protein>
    <submittedName>
        <fullName evidence="2">Uncharacterized protein</fullName>
    </submittedName>
</protein>
<name>A0A7C8FYW3_9MICO</name>
<reference evidence="2 3" key="1">
    <citation type="submission" date="2019-09" db="EMBL/GenBank/DDBJ databases">
        <title>Phylogeny of genus Pseudoclavibacter and closely related genus.</title>
        <authorList>
            <person name="Li Y."/>
        </authorList>
    </citation>
    <scope>NUCLEOTIDE SEQUENCE [LARGE SCALE GENOMIC DNA]</scope>
    <source>
        <strain evidence="2 3">JCM 16921</strain>
    </source>
</reference>
<dbReference type="AlphaFoldDB" id="A0A7C8FYW3"/>
<dbReference type="EMBL" id="WBKA01000001">
    <property type="protein sequence ID" value="KAB1633781.1"/>
    <property type="molecule type" value="Genomic_DNA"/>
</dbReference>
<keyword evidence="3" id="KW-1185">Reference proteome</keyword>
<accession>A0A7C8FYW3</accession>
<feature type="region of interest" description="Disordered" evidence="1">
    <location>
        <begin position="218"/>
        <end position="243"/>
    </location>
</feature>
<dbReference type="Proteomes" id="UP000481339">
    <property type="component" value="Unassembled WGS sequence"/>
</dbReference>
<sequence>MRAERFAATCRRDAHHVERRGDRVDAMMLPARSFSHAWGELLLDWAAGEPITSVRVGRLADAYQPWFETVAESVSRQLARSLEPGAAARLLASLGEYGFHRINTRVLPAWVALASEPEPGDTILSWQAGAAAAAERLDRDADAFGAAWRALAAADVLVPADAAALSAWSARLDGELRRFTAALRRLPADAVLLPAPEQLRVRQTTPCEAVLIRPRARDVIPLPDQSGGAEQPDGAGQPGEAGR</sequence>
<evidence type="ECO:0000313" key="2">
    <source>
        <dbReference type="EMBL" id="KAB1633781.1"/>
    </source>
</evidence>